<evidence type="ECO:0000313" key="2">
    <source>
        <dbReference type="Proteomes" id="UP000315133"/>
    </source>
</evidence>
<name>A0A543K865_9MICO</name>
<comment type="caution">
    <text evidence="1">The sequence shown here is derived from an EMBL/GenBank/DDBJ whole genome shotgun (WGS) entry which is preliminary data.</text>
</comment>
<reference evidence="1 2" key="1">
    <citation type="submission" date="2019-06" db="EMBL/GenBank/DDBJ databases">
        <title>Sequencing the genomes of 1000 actinobacteria strains.</title>
        <authorList>
            <person name="Klenk H.-P."/>
        </authorList>
    </citation>
    <scope>NUCLEOTIDE SEQUENCE [LARGE SCALE GENOMIC DNA]</scope>
    <source>
        <strain evidence="1 2">DSM 12362</strain>
    </source>
</reference>
<accession>A0A543K865</accession>
<sequence length="35" mass="3678">MQRCIVHGCDGDAVVQYGGSLLCPTHAVEVDAEFG</sequence>
<dbReference type="AlphaFoldDB" id="A0A543K865"/>
<protein>
    <submittedName>
        <fullName evidence="1">Uncharacterized protein</fullName>
    </submittedName>
</protein>
<organism evidence="1 2">
    <name type="scientific">Ornithinimicrobium humiphilum</name>
    <dbReference type="NCBI Taxonomy" id="125288"/>
    <lineage>
        <taxon>Bacteria</taxon>
        <taxon>Bacillati</taxon>
        <taxon>Actinomycetota</taxon>
        <taxon>Actinomycetes</taxon>
        <taxon>Micrococcales</taxon>
        <taxon>Ornithinimicrobiaceae</taxon>
        <taxon>Ornithinimicrobium</taxon>
    </lineage>
</organism>
<proteinExistence type="predicted"/>
<dbReference type="Proteomes" id="UP000315133">
    <property type="component" value="Unassembled WGS sequence"/>
</dbReference>
<keyword evidence="2" id="KW-1185">Reference proteome</keyword>
<gene>
    <name evidence="1" type="ORF">FB476_2998</name>
</gene>
<evidence type="ECO:0000313" key="1">
    <source>
        <dbReference type="EMBL" id="TQM91260.1"/>
    </source>
</evidence>
<dbReference type="EMBL" id="VFPU01000002">
    <property type="protein sequence ID" value="TQM91260.1"/>
    <property type="molecule type" value="Genomic_DNA"/>
</dbReference>